<dbReference type="SUPFAM" id="SSF58104">
    <property type="entry name" value="Methyl-accepting chemotaxis protein (MCP) signaling domain"/>
    <property type="match status" value="1"/>
</dbReference>
<dbReference type="RefSeq" id="WP_126169336.1">
    <property type="nucleotide sequence ID" value="NZ_CP020373.1"/>
</dbReference>
<protein>
    <submittedName>
        <fullName evidence="6">Methyl-accepting chemotaxis protein PctA</fullName>
    </submittedName>
</protein>
<dbReference type="PANTHER" id="PTHR32089">
    <property type="entry name" value="METHYL-ACCEPTING CHEMOTAXIS PROTEIN MCPB"/>
    <property type="match status" value="1"/>
</dbReference>
<evidence type="ECO:0000256" key="2">
    <source>
        <dbReference type="ARBA" id="ARBA00023224"/>
    </source>
</evidence>
<comment type="subcellular location">
    <subcellularLocation>
        <location evidence="1">Membrane</location>
    </subcellularLocation>
</comment>
<dbReference type="SMART" id="SM00283">
    <property type="entry name" value="MA"/>
    <property type="match status" value="1"/>
</dbReference>
<dbReference type="Proteomes" id="UP000278437">
    <property type="component" value="Chromosome"/>
</dbReference>
<keyword evidence="4" id="KW-0175">Coiled coil</keyword>
<feature type="coiled-coil region" evidence="4">
    <location>
        <begin position="4"/>
        <end position="42"/>
    </location>
</feature>
<evidence type="ECO:0000256" key="4">
    <source>
        <dbReference type="SAM" id="Coils"/>
    </source>
</evidence>
<dbReference type="Gene3D" id="1.20.120.30">
    <property type="entry name" value="Aspartate receptor, ligand-binding domain"/>
    <property type="match status" value="1"/>
</dbReference>
<accession>A0ABM7DXE8</accession>
<keyword evidence="2 3" id="KW-0807">Transducer</keyword>
<feature type="domain" description="Methyl-accepting transducer" evidence="5">
    <location>
        <begin position="35"/>
        <end position="260"/>
    </location>
</feature>
<evidence type="ECO:0000259" key="5">
    <source>
        <dbReference type="PROSITE" id="PS50111"/>
    </source>
</evidence>
<name>A0ABM7DXE8_9GAMM</name>
<keyword evidence="7" id="KW-1185">Reference proteome</keyword>
<evidence type="ECO:0000313" key="7">
    <source>
        <dbReference type="Proteomes" id="UP000278437"/>
    </source>
</evidence>
<dbReference type="InterPro" id="IPR004089">
    <property type="entry name" value="MCPsignal_dom"/>
</dbReference>
<evidence type="ECO:0000256" key="3">
    <source>
        <dbReference type="PROSITE-ProRule" id="PRU00284"/>
    </source>
</evidence>
<reference evidence="7" key="1">
    <citation type="submission" date="2017-03" db="EMBL/GenBank/DDBJ databases">
        <title>Full genome sequence of a non-lethal Shewanella isolate that potentiates virulence of Vibio parahaemolyticus causing acute hepatopancreatic necrosis disease (AHPND) in shrimp.</title>
        <authorList>
            <person name="Prachumwat A."/>
            <person name="Sritunyalucksana K."/>
        </authorList>
    </citation>
    <scope>NUCLEOTIDE SEQUENCE [LARGE SCALE GENOMIC DNA]</scope>
    <source>
        <strain evidence="7">TH2012</strain>
    </source>
</reference>
<dbReference type="EMBL" id="CP020373">
    <property type="protein sequence ID" value="AZQ13234.1"/>
    <property type="molecule type" value="Genomic_DNA"/>
</dbReference>
<sequence length="360" mass="39173">MWFWQQLKQDNAALKQQLAEAKERHAQEIAVLKQQLAEQKAGAEACVQQLDSFAQVMACQNQGGEMLHAVRDAMAANAEEMLREKDALVEVDALFTQTRQAVESLGARAEAINEEAGRSRAAVEQLDSTTSAISQFVSAIQAISEQTNLLALNAAIEAARAGEAGRGFAVVADEVRQLASKAHTASNQIEMLVRQIVAQAGDIKGIIDANQSSAVDVATSSGQISSVVSNVLSKSQQMQQVIEHGALTAFLNTTKLDHAVWKSGVYRMLEQPGTIQSVTDHTQCRLGKWYSQGQGAELYSGYSGYRELDAPHRKVHEQGQAALNACKKGDLNAMARHLDEMESASMQVVHCLDRLMSQRR</sequence>
<gene>
    <name evidence="6" type="primary">pctA</name>
    <name evidence="6" type="ORF">STH12_04208</name>
</gene>
<evidence type="ECO:0000256" key="1">
    <source>
        <dbReference type="ARBA" id="ARBA00004370"/>
    </source>
</evidence>
<dbReference type="Pfam" id="PF00015">
    <property type="entry name" value="MCPsignal"/>
    <property type="match status" value="1"/>
</dbReference>
<organism evidence="6 7">
    <name type="scientific">Shewanella khirikhana</name>
    <dbReference type="NCBI Taxonomy" id="1965282"/>
    <lineage>
        <taxon>Bacteria</taxon>
        <taxon>Pseudomonadati</taxon>
        <taxon>Pseudomonadota</taxon>
        <taxon>Gammaproteobacteria</taxon>
        <taxon>Alteromonadales</taxon>
        <taxon>Shewanellaceae</taxon>
        <taxon>Shewanella</taxon>
    </lineage>
</organism>
<dbReference type="Gene3D" id="6.10.250.3200">
    <property type="match status" value="1"/>
</dbReference>
<evidence type="ECO:0000313" key="6">
    <source>
        <dbReference type="EMBL" id="AZQ13234.1"/>
    </source>
</evidence>
<dbReference type="PROSITE" id="PS50111">
    <property type="entry name" value="CHEMOTAXIS_TRANSDUC_2"/>
    <property type="match status" value="1"/>
</dbReference>
<dbReference type="InterPro" id="IPR025991">
    <property type="entry name" value="Chemoreceptor_zinc-bind_dom"/>
</dbReference>
<dbReference type="PANTHER" id="PTHR32089:SF70">
    <property type="entry name" value="ENERGY TAXIS MODULATING METHYL ACCEPTING SENSORY TRANSDUCER"/>
    <property type="match status" value="1"/>
</dbReference>
<proteinExistence type="predicted"/>
<dbReference type="Pfam" id="PF13682">
    <property type="entry name" value="CZB"/>
    <property type="match status" value="1"/>
</dbReference>